<protein>
    <submittedName>
        <fullName evidence="2">Uncharacterized protein</fullName>
    </submittedName>
</protein>
<comment type="caution">
    <text evidence="2">The sequence shown here is derived from an EMBL/GenBank/DDBJ whole genome shotgun (WGS) entry which is preliminary data.</text>
</comment>
<sequence length="87" mass="8905">LAAGAAHSAAPLLLLGTLALMPGVAGAVRRRSVLAALAVPGTLLLLALPDALWVGEVTRVPRPDLRLGRSAWLTWALPLASLAWAAP</sequence>
<organism evidence="2 3">
    <name type="scientific">Deinococcus xianganensis</name>
    <dbReference type="NCBI Taxonomy" id="1507289"/>
    <lineage>
        <taxon>Bacteria</taxon>
        <taxon>Thermotogati</taxon>
        <taxon>Deinococcota</taxon>
        <taxon>Deinococci</taxon>
        <taxon>Deinococcales</taxon>
        <taxon>Deinococcaceae</taxon>
        <taxon>Deinococcus</taxon>
    </lineage>
</organism>
<reference evidence="2 3" key="1">
    <citation type="submission" date="2019-11" db="EMBL/GenBank/DDBJ databases">
        <title>Genome sequence of Deinococcus xianganensis Y35, AI-2 producing algicidal bacterium, isolated from lake water.</title>
        <authorList>
            <person name="Li Y."/>
        </authorList>
    </citation>
    <scope>NUCLEOTIDE SEQUENCE [LARGE SCALE GENOMIC DNA]</scope>
    <source>
        <strain evidence="2 3">Y35</strain>
    </source>
</reference>
<accession>A0A6I4YJL0</accession>
<name>A0A6I4YJL0_9DEIO</name>
<feature type="non-terminal residue" evidence="2">
    <location>
        <position position="1"/>
    </location>
</feature>
<feature type="non-terminal residue" evidence="2">
    <location>
        <position position="87"/>
    </location>
</feature>
<keyword evidence="1" id="KW-0472">Membrane</keyword>
<evidence type="ECO:0000313" key="3">
    <source>
        <dbReference type="Proteomes" id="UP000430519"/>
    </source>
</evidence>
<dbReference type="EMBL" id="WVHK01000118">
    <property type="protein sequence ID" value="MXV21672.1"/>
    <property type="molecule type" value="Genomic_DNA"/>
</dbReference>
<dbReference type="RefSeq" id="WP_202409234.1">
    <property type="nucleotide sequence ID" value="NZ_WVHK01000118.1"/>
</dbReference>
<proteinExistence type="predicted"/>
<evidence type="ECO:0000256" key="1">
    <source>
        <dbReference type="SAM" id="Phobius"/>
    </source>
</evidence>
<keyword evidence="1" id="KW-0812">Transmembrane</keyword>
<dbReference type="Proteomes" id="UP000430519">
    <property type="component" value="Unassembled WGS sequence"/>
</dbReference>
<gene>
    <name evidence="2" type="ORF">GLX28_18800</name>
</gene>
<keyword evidence="3" id="KW-1185">Reference proteome</keyword>
<evidence type="ECO:0000313" key="2">
    <source>
        <dbReference type="EMBL" id="MXV21672.1"/>
    </source>
</evidence>
<keyword evidence="1" id="KW-1133">Transmembrane helix</keyword>
<dbReference type="AlphaFoldDB" id="A0A6I4YJL0"/>
<feature type="transmembrane region" description="Helical" evidence="1">
    <location>
        <begin position="37"/>
        <end position="55"/>
    </location>
</feature>